<organism evidence="3 6">
    <name type="scientific">Acinetobacter wanghuae</name>
    <dbReference type="NCBI Taxonomy" id="2662362"/>
    <lineage>
        <taxon>Bacteria</taxon>
        <taxon>Pseudomonadati</taxon>
        <taxon>Pseudomonadota</taxon>
        <taxon>Gammaproteobacteria</taxon>
        <taxon>Moraxellales</taxon>
        <taxon>Moraxellaceae</taxon>
        <taxon>Acinetobacter</taxon>
    </lineage>
</organism>
<accession>A0A5Q0NZD4</accession>
<dbReference type="EMBL" id="WITK01000001">
    <property type="protein sequence ID" value="MQW91005.1"/>
    <property type="molecule type" value="Genomic_DNA"/>
</dbReference>
<evidence type="ECO:0000256" key="2">
    <source>
        <dbReference type="SAM" id="SignalP"/>
    </source>
</evidence>
<evidence type="ECO:0000313" key="5">
    <source>
        <dbReference type="Proteomes" id="UP000327478"/>
    </source>
</evidence>
<evidence type="ECO:0008006" key="7">
    <source>
        <dbReference type="Google" id="ProtNLM"/>
    </source>
</evidence>
<reference evidence="5 6" key="1">
    <citation type="submission" date="2019-10" db="EMBL/GenBank/DDBJ databases">
        <authorList>
            <person name="Dong K."/>
        </authorList>
    </citation>
    <scope>NUCLEOTIDE SEQUENCE [LARGE SCALE GENOMIC DNA]</scope>
    <source>
        <strain evidence="5">dk386</strain>
        <strain evidence="4">Dk386</strain>
        <strain evidence="6">dk771</strain>
        <strain evidence="3">Dk771</strain>
    </source>
</reference>
<keyword evidence="2" id="KW-0732">Signal</keyword>
<dbReference type="Proteomes" id="UP000327478">
    <property type="component" value="Chromosome"/>
</dbReference>
<name>A0A5Q0NZD4_9GAMM</name>
<keyword evidence="1" id="KW-1133">Transmembrane helix</keyword>
<dbReference type="Proteomes" id="UP000480556">
    <property type="component" value="Unassembled WGS sequence"/>
</dbReference>
<keyword evidence="1" id="KW-0812">Transmembrane</keyword>
<evidence type="ECO:0000313" key="6">
    <source>
        <dbReference type="Proteomes" id="UP000480556"/>
    </source>
</evidence>
<feature type="transmembrane region" description="Helical" evidence="1">
    <location>
        <begin position="33"/>
        <end position="51"/>
    </location>
</feature>
<gene>
    <name evidence="4" type="ORF">GFH30_01605</name>
    <name evidence="3" type="ORF">GHJ48_01100</name>
</gene>
<dbReference type="AlphaFoldDB" id="A0A5Q0NZD4"/>
<keyword evidence="5" id="KW-1185">Reference proteome</keyword>
<feature type="chain" id="PRO_5044623556" description="CcmD family protein" evidence="2">
    <location>
        <begin position="26"/>
        <end position="66"/>
    </location>
</feature>
<protein>
    <recommendedName>
        <fullName evidence="7">CcmD family protein</fullName>
    </recommendedName>
</protein>
<evidence type="ECO:0000313" key="4">
    <source>
        <dbReference type="EMBL" id="QGA10169.1"/>
    </source>
</evidence>
<keyword evidence="1" id="KW-0472">Membrane</keyword>
<evidence type="ECO:0000256" key="1">
    <source>
        <dbReference type="SAM" id="Phobius"/>
    </source>
</evidence>
<evidence type="ECO:0000313" key="3">
    <source>
        <dbReference type="EMBL" id="MQW91005.1"/>
    </source>
</evidence>
<feature type="signal peptide" evidence="2">
    <location>
        <begin position="1"/>
        <end position="25"/>
    </location>
</feature>
<dbReference type="RefSeq" id="WP_153370521.1">
    <property type="nucleotide sequence ID" value="NZ_CP045650.1"/>
</dbReference>
<dbReference type="EMBL" id="CP045650">
    <property type="protein sequence ID" value="QGA10169.1"/>
    <property type="molecule type" value="Genomic_DNA"/>
</dbReference>
<sequence>MQVTQIQMMTACLMLSLAIPTMAHAESTDPVVIFLSASIIFLMFLTVYVVYKIRRSLSNDLDKPVD</sequence>
<proteinExistence type="predicted"/>